<dbReference type="KEGG" id="ljn:T285_02250"/>
<protein>
    <submittedName>
        <fullName evidence="1">Uncharacterized protein</fullName>
    </submittedName>
</protein>
<organism evidence="1 2">
    <name type="scientific">Lactobacillus johnsonii N6.2</name>
    <dbReference type="NCBI Taxonomy" id="1408186"/>
    <lineage>
        <taxon>Bacteria</taxon>
        <taxon>Bacillati</taxon>
        <taxon>Bacillota</taxon>
        <taxon>Bacilli</taxon>
        <taxon>Lactobacillales</taxon>
        <taxon>Lactobacillaceae</taxon>
        <taxon>Lactobacillus</taxon>
    </lineage>
</organism>
<evidence type="ECO:0000313" key="1">
    <source>
        <dbReference type="EMBL" id="AHA96916.1"/>
    </source>
</evidence>
<sequence length="50" mass="5565">MAAFLGAVFIFIGLLDCVVLALIKLVNDANKLAQAVKRLIKTIHDLWKKK</sequence>
<reference evidence="1 2" key="1">
    <citation type="journal article" date="2014" name="Genome Announc.">
        <title>Complete Genome Sequences of Lactobacillus johnsonii Strain N6.2 and Lactobacillus reuteri Strain TD1.</title>
        <authorList>
            <person name="Leonard M.T."/>
            <person name="Valladares R.B."/>
            <person name="Ardissone A."/>
            <person name="Gonzalez C.F."/>
            <person name="Lorca G.L."/>
            <person name="Triplett E.W."/>
        </authorList>
    </citation>
    <scope>NUCLEOTIDE SEQUENCE [LARGE SCALE GENOMIC DNA]</scope>
    <source>
        <strain evidence="1 2">N6.2</strain>
    </source>
</reference>
<gene>
    <name evidence="1" type="ORF">T285_02250</name>
</gene>
<dbReference type="EMBL" id="CP006811">
    <property type="protein sequence ID" value="AHA96916.1"/>
    <property type="molecule type" value="Genomic_DNA"/>
</dbReference>
<evidence type="ECO:0000313" key="2">
    <source>
        <dbReference type="Proteomes" id="UP000018522"/>
    </source>
</evidence>
<dbReference type="AlphaFoldDB" id="A0A7D9N565"/>
<dbReference type="Proteomes" id="UP000018522">
    <property type="component" value="Chromosome"/>
</dbReference>
<proteinExistence type="predicted"/>
<name>A0A7D9N565_LACJH</name>
<dbReference type="RefSeq" id="WP_023599289.1">
    <property type="nucleotide sequence ID" value="NC_022909.1"/>
</dbReference>
<accession>A0A7D9N565</accession>